<evidence type="ECO:0000259" key="6">
    <source>
        <dbReference type="PROSITE" id="PS51007"/>
    </source>
</evidence>
<keyword evidence="5" id="KW-1133">Transmembrane helix</keyword>
<feature type="domain" description="Cytochrome c" evidence="6">
    <location>
        <begin position="196"/>
        <end position="282"/>
    </location>
</feature>
<organism evidence="7 8">
    <name type="scientific">Candidatus Nitrotoga arctica</name>
    <dbReference type="NCBI Taxonomy" id="453162"/>
    <lineage>
        <taxon>Bacteria</taxon>
        <taxon>Pseudomonadati</taxon>
        <taxon>Pseudomonadota</taxon>
        <taxon>Betaproteobacteria</taxon>
        <taxon>Nitrosomonadales</taxon>
        <taxon>Gallionellaceae</taxon>
        <taxon>Candidatus Nitrotoga</taxon>
    </lineage>
</organism>
<dbReference type="EMBL" id="OU912926">
    <property type="protein sequence ID" value="CAG9931676.1"/>
    <property type="molecule type" value="Genomic_DNA"/>
</dbReference>
<name>A0ABN8AJ96_9PROT</name>
<gene>
    <name evidence="7" type="ORF">NTG6680_0423</name>
</gene>
<evidence type="ECO:0000256" key="5">
    <source>
        <dbReference type="SAM" id="Phobius"/>
    </source>
</evidence>
<dbReference type="InterPro" id="IPR009056">
    <property type="entry name" value="Cyt_c-like_dom"/>
</dbReference>
<sequence>MSNPISRNFQNIFLTVVICGNVCLPALAFSQNNIGIEFKDKDQNVKVLTLSDITTEVTAVSLKTFEIHEKKDQIYKAYPARALFDKTFGKGWLKAEEIVFISMDGYQASIPVTKFLSHDAYFAFAHHDNSPFTMTNILQNNEVVQLGPLYLIWDNMKSKVLLEDGASDMPYQVKSIELTTFATRFPNLSPPAKASAEVRRGFLHFRKYCMACHMINGEGGGKAPELNYPTSVVEYIKPEYLTRWIENPSSIRHNSLMPGLAQEILNRAKVTKEIIAYLKAMSTTKRSPQKQDIR</sequence>
<protein>
    <submittedName>
        <fullName evidence="7">Cytochrome c domain-containing protein</fullName>
    </submittedName>
</protein>
<feature type="transmembrane region" description="Helical" evidence="5">
    <location>
        <begin position="12"/>
        <end position="29"/>
    </location>
</feature>
<evidence type="ECO:0000313" key="8">
    <source>
        <dbReference type="Proteomes" id="UP000839052"/>
    </source>
</evidence>
<dbReference type="SUPFAM" id="SSF46626">
    <property type="entry name" value="Cytochrome c"/>
    <property type="match status" value="1"/>
</dbReference>
<evidence type="ECO:0000256" key="1">
    <source>
        <dbReference type="ARBA" id="ARBA00022617"/>
    </source>
</evidence>
<keyword evidence="3 4" id="KW-0408">Iron</keyword>
<dbReference type="InterPro" id="IPR036909">
    <property type="entry name" value="Cyt_c-like_dom_sf"/>
</dbReference>
<keyword evidence="1 4" id="KW-0349">Heme</keyword>
<proteinExistence type="predicted"/>
<dbReference type="PROSITE" id="PS51007">
    <property type="entry name" value="CYTC"/>
    <property type="match status" value="1"/>
</dbReference>
<evidence type="ECO:0000256" key="4">
    <source>
        <dbReference type="PROSITE-ProRule" id="PRU00433"/>
    </source>
</evidence>
<evidence type="ECO:0000256" key="3">
    <source>
        <dbReference type="ARBA" id="ARBA00023004"/>
    </source>
</evidence>
<keyword evidence="8" id="KW-1185">Reference proteome</keyword>
<dbReference type="RefSeq" id="WP_239795749.1">
    <property type="nucleotide sequence ID" value="NZ_OU912926.1"/>
</dbReference>
<keyword evidence="5" id="KW-0812">Transmembrane</keyword>
<keyword evidence="2 4" id="KW-0479">Metal-binding</keyword>
<evidence type="ECO:0000256" key="2">
    <source>
        <dbReference type="ARBA" id="ARBA00022723"/>
    </source>
</evidence>
<dbReference type="Proteomes" id="UP000839052">
    <property type="component" value="Chromosome"/>
</dbReference>
<reference evidence="7 8" key="1">
    <citation type="submission" date="2021-10" db="EMBL/GenBank/DDBJ databases">
        <authorList>
            <person name="Koch H."/>
        </authorList>
    </citation>
    <scope>NUCLEOTIDE SEQUENCE [LARGE SCALE GENOMIC DNA]</scope>
    <source>
        <strain evidence="7">6680</strain>
    </source>
</reference>
<evidence type="ECO:0000313" key="7">
    <source>
        <dbReference type="EMBL" id="CAG9931676.1"/>
    </source>
</evidence>
<keyword evidence="5" id="KW-0472">Membrane</keyword>
<dbReference type="Gene3D" id="1.10.760.10">
    <property type="entry name" value="Cytochrome c-like domain"/>
    <property type="match status" value="1"/>
</dbReference>
<accession>A0ABN8AJ96</accession>